<evidence type="ECO:0000313" key="3">
    <source>
        <dbReference type="Proteomes" id="UP001381693"/>
    </source>
</evidence>
<name>A0AAN8ZYL7_HALRR</name>
<comment type="caution">
    <text evidence="2">The sequence shown here is derived from an EMBL/GenBank/DDBJ whole genome shotgun (WGS) entry which is preliminary data.</text>
</comment>
<dbReference type="AlphaFoldDB" id="A0AAN8ZYL7"/>
<evidence type="ECO:0000256" key="1">
    <source>
        <dbReference type="ARBA" id="ARBA00022441"/>
    </source>
</evidence>
<gene>
    <name evidence="2" type="ORF">SK128_014064</name>
</gene>
<feature type="non-terminal residue" evidence="2">
    <location>
        <position position="209"/>
    </location>
</feature>
<dbReference type="PANTHER" id="PTHR45632:SF14">
    <property type="entry name" value="KELCH-LIKE PROTEIN 33"/>
    <property type="match status" value="1"/>
</dbReference>
<evidence type="ECO:0000313" key="2">
    <source>
        <dbReference type="EMBL" id="KAK7065635.1"/>
    </source>
</evidence>
<dbReference type="Pfam" id="PF01344">
    <property type="entry name" value="Kelch_1"/>
    <property type="match status" value="1"/>
</dbReference>
<dbReference type="EMBL" id="JAXCGZ010020258">
    <property type="protein sequence ID" value="KAK7065635.1"/>
    <property type="molecule type" value="Genomic_DNA"/>
</dbReference>
<dbReference type="InterPro" id="IPR006652">
    <property type="entry name" value="Kelch_1"/>
</dbReference>
<keyword evidence="1" id="KW-0880">Kelch repeat</keyword>
<dbReference type="InterPro" id="IPR015915">
    <property type="entry name" value="Kelch-typ_b-propeller"/>
</dbReference>
<keyword evidence="3" id="KW-1185">Reference proteome</keyword>
<reference evidence="2 3" key="1">
    <citation type="submission" date="2023-11" db="EMBL/GenBank/DDBJ databases">
        <title>Halocaridina rubra genome assembly.</title>
        <authorList>
            <person name="Smith C."/>
        </authorList>
    </citation>
    <scope>NUCLEOTIDE SEQUENCE [LARGE SCALE GENOMIC DNA]</scope>
    <source>
        <strain evidence="2">EP-1</strain>
        <tissue evidence="2">Whole</tissue>
    </source>
</reference>
<dbReference type="PANTHER" id="PTHR45632">
    <property type="entry name" value="LD33804P"/>
    <property type="match status" value="1"/>
</dbReference>
<dbReference type="SUPFAM" id="SSF117281">
    <property type="entry name" value="Kelch motif"/>
    <property type="match status" value="1"/>
</dbReference>
<protein>
    <submittedName>
        <fullName evidence="2">Uncharacterized protein</fullName>
    </submittedName>
</protein>
<dbReference type="SMART" id="SM00612">
    <property type="entry name" value="Kelch"/>
    <property type="match status" value="1"/>
</dbReference>
<accession>A0AAN8ZYL7</accession>
<dbReference type="Gene3D" id="2.120.10.80">
    <property type="entry name" value="Kelch-type beta propeller"/>
    <property type="match status" value="1"/>
</dbReference>
<dbReference type="Proteomes" id="UP001381693">
    <property type="component" value="Unassembled WGS sequence"/>
</dbReference>
<organism evidence="2 3">
    <name type="scientific">Halocaridina rubra</name>
    <name type="common">Hawaiian red shrimp</name>
    <dbReference type="NCBI Taxonomy" id="373956"/>
    <lineage>
        <taxon>Eukaryota</taxon>
        <taxon>Metazoa</taxon>
        <taxon>Ecdysozoa</taxon>
        <taxon>Arthropoda</taxon>
        <taxon>Crustacea</taxon>
        <taxon>Multicrustacea</taxon>
        <taxon>Malacostraca</taxon>
        <taxon>Eumalacostraca</taxon>
        <taxon>Eucarida</taxon>
        <taxon>Decapoda</taxon>
        <taxon>Pleocyemata</taxon>
        <taxon>Caridea</taxon>
        <taxon>Atyoidea</taxon>
        <taxon>Atyidae</taxon>
        <taxon>Halocaridina</taxon>
    </lineage>
</organism>
<sequence length="209" mass="23906">MAVIRWSTYIPEERRECLPVLLQKINFELVHPETKKKALKDLENNKLFTEELTQIIMPSSKSKEIFYLERSRSEHLEEVLLVMAGECNGHPMKNIECFTLGFTNWMCCIPRVAVKSGNTHTDKTIVLPTMQDAREYCAVATHNNKVYVLGGQTNNAFLLSVECYSIQRNKWEQLQPLPMALHGSSAAFLNGMLYLSGGKSSSQYENKLW</sequence>
<proteinExistence type="predicted"/>